<comment type="caution">
    <text evidence="1">The sequence shown here is derived from an EMBL/GenBank/DDBJ whole genome shotgun (WGS) entry which is preliminary data.</text>
</comment>
<dbReference type="AlphaFoldDB" id="A0A7C6E9Q1"/>
<gene>
    <name evidence="1" type="ORF">ENW73_00505</name>
</gene>
<dbReference type="Pfam" id="PF25209">
    <property type="entry name" value="Phage_capsid_4"/>
    <property type="match status" value="1"/>
</dbReference>
<protein>
    <recommendedName>
        <fullName evidence="2">Phage major capsid protein</fullName>
    </recommendedName>
</protein>
<name>A0A7C6E9Q1_UNCW3</name>
<organism evidence="1">
    <name type="scientific">candidate division WOR-3 bacterium</name>
    <dbReference type="NCBI Taxonomy" id="2052148"/>
    <lineage>
        <taxon>Bacteria</taxon>
        <taxon>Bacteria division WOR-3</taxon>
    </lineage>
</organism>
<reference evidence="1" key="1">
    <citation type="journal article" date="2020" name="mSystems">
        <title>Genome- and Community-Level Interaction Insights into Carbon Utilization and Element Cycling Functions of Hydrothermarchaeota in Hydrothermal Sediment.</title>
        <authorList>
            <person name="Zhou Z."/>
            <person name="Liu Y."/>
            <person name="Xu W."/>
            <person name="Pan J."/>
            <person name="Luo Z.H."/>
            <person name="Li M."/>
        </authorList>
    </citation>
    <scope>NUCLEOTIDE SEQUENCE [LARGE SCALE GENOMIC DNA]</scope>
    <source>
        <strain evidence="1">SpSt-876</strain>
    </source>
</reference>
<sequence length="333" mass="37338">MGIIFKPGVNLREIFQDPEKRKLTGEAITAYLRDGFYDTENNPIPSKPKFSAETIIQFPLAELKKLLAGEYISAGDITGGAAVGIQRKEVFIADVPADTQYLLIFRTVQSNKAGETYETAAAGITFTQLKLGEAPKLGTITQTANYVPNLKWGAAFGFHREWIEDNEVWKLEDLIRQAKIGAYDAKATYMYGLIVAANWSNINYATSWVNSLNLAFAALKKNKALLPNQRPVILCPVEKLAEILQAVKDTLVTGQRGERLTVIPDIIDSTYILDANKKVYVLVPFERFILQEREALRTETDKDIMLDAEAYAWYFRMNGVILDTKYGVTITYS</sequence>
<evidence type="ECO:0008006" key="2">
    <source>
        <dbReference type="Google" id="ProtNLM"/>
    </source>
</evidence>
<evidence type="ECO:0000313" key="1">
    <source>
        <dbReference type="EMBL" id="HHS51335.1"/>
    </source>
</evidence>
<dbReference type="EMBL" id="DTLI01000016">
    <property type="protein sequence ID" value="HHS51335.1"/>
    <property type="molecule type" value="Genomic_DNA"/>
</dbReference>
<proteinExistence type="predicted"/>
<accession>A0A7C6E9Q1</accession>